<feature type="transmembrane region" description="Helical" evidence="1">
    <location>
        <begin position="371"/>
        <end position="387"/>
    </location>
</feature>
<feature type="transmembrane region" description="Helical" evidence="1">
    <location>
        <begin position="339"/>
        <end position="359"/>
    </location>
</feature>
<feature type="transmembrane region" description="Helical" evidence="1">
    <location>
        <begin position="79"/>
        <end position="99"/>
    </location>
</feature>
<organism evidence="2 3">
    <name type="scientific">Skermanella aerolata</name>
    <dbReference type="NCBI Taxonomy" id="393310"/>
    <lineage>
        <taxon>Bacteria</taxon>
        <taxon>Pseudomonadati</taxon>
        <taxon>Pseudomonadota</taxon>
        <taxon>Alphaproteobacteria</taxon>
        <taxon>Rhodospirillales</taxon>
        <taxon>Azospirillaceae</taxon>
        <taxon>Skermanella</taxon>
    </lineage>
</organism>
<proteinExistence type="predicted"/>
<evidence type="ECO:0000256" key="1">
    <source>
        <dbReference type="SAM" id="Phobius"/>
    </source>
</evidence>
<comment type="caution">
    <text evidence="2">The sequence shown here is derived from an EMBL/GenBank/DDBJ whole genome shotgun (WGS) entry which is preliminary data.</text>
</comment>
<sequence length="437" mass="48936">MDIPAKGRIAFVLIFAAFFIPVWGYTATASVTWMRMLDLDGFRSAADVGSYLLELRTGIPPVLSALELLWWVRFRDLTLFTEILYPITIALAFTLAVALQSARPMHRIVLVAMGVFLANRGAEVHAGNPANYDPLFALLLLGYFVLIDTWQRKRHPVWLAAAGLCLSLLELTRPFMIFLLPLFLLVDGHRIYLTASRRQTAPLRVGGIRTALAAFLLPVVVLSGGWHLHLYAAHDRQIAWTNISGYNLQRAWEDFDPEIGAVQHLDQLPRNGELWANLNTTEIYRKSEDLKRMIVGKILDDPSGAAVHVTNRLATFVSSPVGMYGHDPKGIDIEIYRKLVSALVLLLPIYVAVSAVSLLRRRRWPWLDPHWWLAASTLSIALVVTLGEQGEEARFLFTIMPMLLAVASFAVSDVIRAVRADTDRPDCDKGAPACDWY</sequence>
<dbReference type="Proteomes" id="UP000321523">
    <property type="component" value="Unassembled WGS sequence"/>
</dbReference>
<dbReference type="EMBL" id="BJYZ01000001">
    <property type="protein sequence ID" value="GEO35999.1"/>
    <property type="molecule type" value="Genomic_DNA"/>
</dbReference>
<reference evidence="2 3" key="1">
    <citation type="submission" date="2019-07" db="EMBL/GenBank/DDBJ databases">
        <title>Whole genome shotgun sequence of Skermanella aerolata NBRC 106429.</title>
        <authorList>
            <person name="Hosoyama A."/>
            <person name="Uohara A."/>
            <person name="Ohji S."/>
            <person name="Ichikawa N."/>
        </authorList>
    </citation>
    <scope>NUCLEOTIDE SEQUENCE [LARGE SCALE GENOMIC DNA]</scope>
    <source>
        <strain evidence="2 3">NBRC 106429</strain>
    </source>
</reference>
<evidence type="ECO:0000313" key="3">
    <source>
        <dbReference type="Proteomes" id="UP000321523"/>
    </source>
</evidence>
<keyword evidence="3" id="KW-1185">Reference proteome</keyword>
<feature type="transmembrane region" description="Helical" evidence="1">
    <location>
        <begin position="393"/>
        <end position="415"/>
    </location>
</feature>
<dbReference type="AlphaFoldDB" id="A0A512DHN3"/>
<keyword evidence="1" id="KW-0812">Transmembrane</keyword>
<feature type="transmembrane region" description="Helical" evidence="1">
    <location>
        <begin position="157"/>
        <end position="186"/>
    </location>
</feature>
<feature type="transmembrane region" description="Helical" evidence="1">
    <location>
        <begin position="207"/>
        <end position="226"/>
    </location>
</feature>
<keyword evidence="1" id="KW-1133">Transmembrane helix</keyword>
<evidence type="ECO:0008006" key="4">
    <source>
        <dbReference type="Google" id="ProtNLM"/>
    </source>
</evidence>
<dbReference type="RefSeq" id="WP_044431232.1">
    <property type="nucleotide sequence ID" value="NZ_BJYZ01000001.1"/>
</dbReference>
<gene>
    <name evidence="2" type="ORF">SAE02_01470</name>
</gene>
<name>A0A512DHN3_9PROT</name>
<accession>A0A512DHN3</accession>
<dbReference type="OrthoDB" id="7338006at2"/>
<evidence type="ECO:0000313" key="2">
    <source>
        <dbReference type="EMBL" id="GEO35999.1"/>
    </source>
</evidence>
<protein>
    <recommendedName>
        <fullName evidence="4">Glycosyltransferase RgtA/B/C/D-like domain-containing protein</fullName>
    </recommendedName>
</protein>
<keyword evidence="1" id="KW-0472">Membrane</keyword>